<evidence type="ECO:0000313" key="1">
    <source>
        <dbReference type="EMBL" id="CAF4528044.1"/>
    </source>
</evidence>
<evidence type="ECO:0000313" key="5">
    <source>
        <dbReference type="EMBL" id="CAF4926857.1"/>
    </source>
</evidence>
<dbReference type="Proteomes" id="UP000681967">
    <property type="component" value="Unassembled WGS sequence"/>
</dbReference>
<keyword evidence="6" id="KW-1185">Reference proteome</keyword>
<feature type="non-terminal residue" evidence="4">
    <location>
        <position position="41"/>
    </location>
</feature>
<dbReference type="Proteomes" id="UP000681720">
    <property type="component" value="Unassembled WGS sequence"/>
</dbReference>
<dbReference type="Proteomes" id="UP000676336">
    <property type="component" value="Unassembled WGS sequence"/>
</dbReference>
<dbReference type="EMBL" id="CAJOBJ010183491">
    <property type="protein sequence ID" value="CAF4926857.1"/>
    <property type="molecule type" value="Genomic_DNA"/>
</dbReference>
<dbReference type="AlphaFoldDB" id="A0A821M1T6"/>
<organism evidence="4 6">
    <name type="scientific">Rotaria magnacalcarata</name>
    <dbReference type="NCBI Taxonomy" id="392030"/>
    <lineage>
        <taxon>Eukaryota</taxon>
        <taxon>Metazoa</taxon>
        <taxon>Spiralia</taxon>
        <taxon>Gnathifera</taxon>
        <taxon>Rotifera</taxon>
        <taxon>Eurotatoria</taxon>
        <taxon>Bdelloidea</taxon>
        <taxon>Philodinida</taxon>
        <taxon>Philodinidae</taxon>
        <taxon>Rotaria</taxon>
    </lineage>
</organism>
<evidence type="ECO:0000313" key="3">
    <source>
        <dbReference type="EMBL" id="CAF4752743.1"/>
    </source>
</evidence>
<proteinExistence type="predicted"/>
<evidence type="ECO:0000313" key="6">
    <source>
        <dbReference type="Proteomes" id="UP000663866"/>
    </source>
</evidence>
<reference evidence="4" key="1">
    <citation type="submission" date="2021-02" db="EMBL/GenBank/DDBJ databases">
        <authorList>
            <person name="Nowell W R."/>
        </authorList>
    </citation>
    <scope>NUCLEOTIDE SEQUENCE</scope>
</reference>
<protein>
    <submittedName>
        <fullName evidence="4">Uncharacterized protein</fullName>
    </submittedName>
</protein>
<name>A0A821M1T6_9BILA</name>
<dbReference type="EMBL" id="CAJOBH010120859">
    <property type="protein sequence ID" value="CAF4710661.1"/>
    <property type="molecule type" value="Genomic_DNA"/>
</dbReference>
<dbReference type="Proteomes" id="UP000663866">
    <property type="component" value="Unassembled WGS sequence"/>
</dbReference>
<evidence type="ECO:0000313" key="4">
    <source>
        <dbReference type="EMBL" id="CAF4759136.1"/>
    </source>
</evidence>
<sequence length="41" mass="4363">MVCAHSAPSTINTCCDPATEQAYYVDDCCSPSTINCESNNC</sequence>
<dbReference type="EMBL" id="CAJOBG010115986">
    <property type="protein sequence ID" value="CAF4759136.1"/>
    <property type="molecule type" value="Genomic_DNA"/>
</dbReference>
<evidence type="ECO:0000313" key="2">
    <source>
        <dbReference type="EMBL" id="CAF4710661.1"/>
    </source>
</evidence>
<dbReference type="EMBL" id="CAJOBI010087897">
    <property type="protein sequence ID" value="CAF4528044.1"/>
    <property type="molecule type" value="Genomic_DNA"/>
</dbReference>
<accession>A0A821M1T6</accession>
<gene>
    <name evidence="2" type="ORF">BYL167_LOCUS44469</name>
    <name evidence="5" type="ORF">GIL414_LOCUS53105</name>
    <name evidence="4" type="ORF">OVN521_LOCUS50423</name>
    <name evidence="1" type="ORF">SMN809_LOCUS36105</name>
    <name evidence="3" type="ORF">SMN809_LOCUS45199</name>
</gene>
<comment type="caution">
    <text evidence="4">The sequence shown here is derived from an EMBL/GenBank/DDBJ whole genome shotgun (WGS) entry which is preliminary data.</text>
</comment>
<dbReference type="EMBL" id="CAJOBI010137565">
    <property type="protein sequence ID" value="CAF4752743.1"/>
    <property type="molecule type" value="Genomic_DNA"/>
</dbReference>